<gene>
    <name evidence="1" type="ORF">HJG54_22165</name>
</gene>
<organism evidence="1">
    <name type="scientific">Leptolyngbya sp. NK1-12</name>
    <dbReference type="NCBI Taxonomy" id="2547451"/>
    <lineage>
        <taxon>Bacteria</taxon>
        <taxon>Bacillati</taxon>
        <taxon>Cyanobacteriota</taxon>
        <taxon>Cyanophyceae</taxon>
        <taxon>Leptolyngbyales</taxon>
        <taxon>Leptolyngbyaceae</taxon>
        <taxon>Leptolyngbya group</taxon>
        <taxon>Leptolyngbya</taxon>
    </lineage>
</organism>
<reference evidence="1" key="1">
    <citation type="submission" date="2020-05" db="EMBL/GenBank/DDBJ databases">
        <authorList>
            <person name="Zhu T."/>
            <person name="Keshari N."/>
            <person name="Lu X."/>
        </authorList>
    </citation>
    <scope>NUCLEOTIDE SEQUENCE</scope>
    <source>
        <strain evidence="1">NK1-12</strain>
    </source>
</reference>
<evidence type="ECO:0000313" key="1">
    <source>
        <dbReference type="EMBL" id="WNZ25291.1"/>
    </source>
</evidence>
<sequence length="66" mass="7440">MQYLLIDTHRRPIGTLVSDKTFAVGDTFQNHNSEIYTVVGLNWFNQQPHTQSLTVIPQSAIKVAAK</sequence>
<dbReference type="AlphaFoldDB" id="A0AA97AJU4"/>
<accession>A0AA97AJU4</accession>
<proteinExistence type="predicted"/>
<dbReference type="EMBL" id="CP053586">
    <property type="protein sequence ID" value="WNZ25291.1"/>
    <property type="molecule type" value="Genomic_DNA"/>
</dbReference>
<name>A0AA97AJU4_9CYAN</name>
<protein>
    <submittedName>
        <fullName evidence="1">Uncharacterized protein</fullName>
    </submittedName>
</protein>
<dbReference type="RefSeq" id="WP_316431434.1">
    <property type="nucleotide sequence ID" value="NZ_CP053586.1"/>
</dbReference>